<gene>
    <name evidence="2" type="ORF">GBG18_11355</name>
    <name evidence="1" type="ORF">GBG19_11815</name>
</gene>
<organism evidence="1 4">
    <name type="scientific">Poseidonibacter ostreae</name>
    <dbReference type="NCBI Taxonomy" id="2654171"/>
    <lineage>
        <taxon>Bacteria</taxon>
        <taxon>Pseudomonadati</taxon>
        <taxon>Campylobacterota</taxon>
        <taxon>Epsilonproteobacteria</taxon>
        <taxon>Campylobacterales</taxon>
        <taxon>Arcobacteraceae</taxon>
        <taxon>Poseidonibacter</taxon>
    </lineage>
</organism>
<evidence type="ECO:0000313" key="1">
    <source>
        <dbReference type="EMBL" id="KAB7886620.1"/>
    </source>
</evidence>
<dbReference type="PANTHER" id="PTHR38436">
    <property type="entry name" value="POLYKETIDE CYCLASE SNOAL-LIKE DOMAIN"/>
    <property type="match status" value="1"/>
</dbReference>
<reference evidence="3 4" key="1">
    <citation type="submission" date="2019-10" db="EMBL/GenBank/DDBJ databases">
        <title>Poseidonibacter ostreae sp. nov., isolated from the gut of the Ostrea denselamellosa.</title>
        <authorList>
            <person name="Choi A."/>
        </authorList>
    </citation>
    <scope>NUCLEOTIDE SEQUENCE [LARGE SCALE GENOMIC DNA]</scope>
    <source>
        <strain evidence="1 4">SJOD-M-33</strain>
        <strain evidence="2 3">SJOD-M-5</strain>
    </source>
</reference>
<comment type="caution">
    <text evidence="1">The sequence shown here is derived from an EMBL/GenBank/DDBJ whole genome shotgun (WGS) entry which is preliminary data.</text>
</comment>
<sequence length="138" mass="15805">MRKLTNKDLVKLYYEELWNNKNKDYIDTLFDDNITFHGSLGISSSGKKEFEQYMDMIHSAIPALFHSIIDIVVDEDNIAVRALYTGKHTGKLLSYEATNNKISYNGATFFKFNEGKIKSVWVLGDLNTLIKQLNNSSD</sequence>
<dbReference type="GO" id="GO:0030638">
    <property type="term" value="P:polyketide metabolic process"/>
    <property type="evidence" value="ECO:0007669"/>
    <property type="project" value="InterPro"/>
</dbReference>
<evidence type="ECO:0000313" key="3">
    <source>
        <dbReference type="Proteomes" id="UP000461010"/>
    </source>
</evidence>
<evidence type="ECO:0000313" key="2">
    <source>
        <dbReference type="EMBL" id="KAB7889230.1"/>
    </source>
</evidence>
<dbReference type="CDD" id="cd00531">
    <property type="entry name" value="NTF2_like"/>
    <property type="match status" value="1"/>
</dbReference>
<dbReference type="Proteomes" id="UP000472839">
    <property type="component" value="Unassembled WGS sequence"/>
</dbReference>
<name>A0A6L4WQ77_9BACT</name>
<dbReference type="Gene3D" id="3.10.450.50">
    <property type="match status" value="1"/>
</dbReference>
<accession>A0A6L4WQ77</accession>
<dbReference type="EMBL" id="WFKJ01000038">
    <property type="protein sequence ID" value="KAB7889230.1"/>
    <property type="molecule type" value="Genomic_DNA"/>
</dbReference>
<dbReference type="Proteomes" id="UP000461010">
    <property type="component" value="Unassembled WGS sequence"/>
</dbReference>
<dbReference type="EMBL" id="WFKK01000039">
    <property type="protein sequence ID" value="KAB7886620.1"/>
    <property type="molecule type" value="Genomic_DNA"/>
</dbReference>
<dbReference type="PANTHER" id="PTHR38436:SF1">
    <property type="entry name" value="ESTER CYCLASE"/>
    <property type="match status" value="1"/>
</dbReference>
<protein>
    <submittedName>
        <fullName evidence="1">Ester cyclase</fullName>
    </submittedName>
</protein>
<proteinExistence type="predicted"/>
<dbReference type="InterPro" id="IPR032710">
    <property type="entry name" value="NTF2-like_dom_sf"/>
</dbReference>
<dbReference type="InterPro" id="IPR009959">
    <property type="entry name" value="Cyclase_SnoaL-like"/>
</dbReference>
<evidence type="ECO:0000313" key="4">
    <source>
        <dbReference type="Proteomes" id="UP000472839"/>
    </source>
</evidence>
<dbReference type="SUPFAM" id="SSF54427">
    <property type="entry name" value="NTF2-like"/>
    <property type="match status" value="1"/>
</dbReference>
<dbReference type="RefSeq" id="WP_152191183.1">
    <property type="nucleotide sequence ID" value="NZ_WFKI01000074.1"/>
</dbReference>
<keyword evidence="3" id="KW-1185">Reference proteome</keyword>
<dbReference type="AlphaFoldDB" id="A0A6L4WQ77"/>
<dbReference type="Pfam" id="PF07366">
    <property type="entry name" value="SnoaL"/>
    <property type="match status" value="1"/>
</dbReference>